<dbReference type="Proteomes" id="UP000002027">
    <property type="component" value="Chromosome 1"/>
</dbReference>
<dbReference type="KEGG" id="sti:Sthe_1826"/>
<protein>
    <recommendedName>
        <fullName evidence="1">Dual OB-containing domain-containing protein</fullName>
    </recommendedName>
</protein>
<keyword evidence="3" id="KW-1185">Reference proteome</keyword>
<dbReference type="OrthoDB" id="1550680at2"/>
<sequence>MRERLVVTDVAWMDSGVCIAGYVGQQATRPVLPAGGGIPWAYLRDESGTLVEPLTEIEIDLLEATPSPPHTEDRRIDGLGRVRIVRRLPEAEARAFLRRVCRDAVTDLFGTEVVDGRYVRPGEGHASLGTVRVLRITWLDLSRDEVRDRDQFTLRFDDAAGTSYRLRVTDLAFREHCRRTWERSNGRRDRAAIHVRERLNDAEEIFLRIGLSRPFEPQAGAGHRCYLIVTGVYTFPSYLDARWADYYAALSGEV</sequence>
<evidence type="ECO:0000259" key="1">
    <source>
        <dbReference type="Pfam" id="PF22557"/>
    </source>
</evidence>
<dbReference type="STRING" id="479434.Sthe_1826"/>
<evidence type="ECO:0000313" key="3">
    <source>
        <dbReference type="Proteomes" id="UP000002027"/>
    </source>
</evidence>
<dbReference type="Pfam" id="PF22557">
    <property type="entry name" value="DuOB"/>
    <property type="match status" value="1"/>
</dbReference>
<accession>D1C4U2</accession>
<proteinExistence type="predicted"/>
<dbReference type="RefSeq" id="WP_012872305.1">
    <property type="nucleotide sequence ID" value="NC_013523.1"/>
</dbReference>
<dbReference type="AlphaFoldDB" id="D1C4U2"/>
<gene>
    <name evidence="2" type="ordered locus">Sthe_1826</name>
</gene>
<name>D1C4U2_SPHTD</name>
<dbReference type="EMBL" id="CP001823">
    <property type="protein sequence ID" value="ACZ39259.1"/>
    <property type="molecule type" value="Genomic_DNA"/>
</dbReference>
<reference evidence="3" key="1">
    <citation type="submission" date="2009-11" db="EMBL/GenBank/DDBJ databases">
        <title>The complete chromosome 1 of Sphaerobacter thermophilus DSM 20745.</title>
        <authorList>
            <person name="Lucas S."/>
            <person name="Copeland A."/>
            <person name="Lapidus A."/>
            <person name="Glavina del Rio T."/>
            <person name="Dalin E."/>
            <person name="Tice H."/>
            <person name="Bruce D."/>
            <person name="Goodwin L."/>
            <person name="Pitluck S."/>
            <person name="Kyrpides N."/>
            <person name="Mavromatis K."/>
            <person name="Ivanova N."/>
            <person name="Mikhailova N."/>
            <person name="LaButti K.M."/>
            <person name="Clum A."/>
            <person name="Sun H.I."/>
            <person name="Brettin T."/>
            <person name="Detter J.C."/>
            <person name="Han C."/>
            <person name="Larimer F."/>
            <person name="Land M."/>
            <person name="Hauser L."/>
            <person name="Markowitz V."/>
            <person name="Cheng J.F."/>
            <person name="Hugenholtz P."/>
            <person name="Woyke T."/>
            <person name="Wu D."/>
            <person name="Steenblock K."/>
            <person name="Schneider S."/>
            <person name="Pukall R."/>
            <person name="Goeker M."/>
            <person name="Klenk H.P."/>
            <person name="Eisen J.A."/>
        </authorList>
    </citation>
    <scope>NUCLEOTIDE SEQUENCE [LARGE SCALE GENOMIC DNA]</scope>
    <source>
        <strain evidence="3">ATCC 49802 / DSM 20745 / S 6022</strain>
    </source>
</reference>
<dbReference type="HOGENOM" id="CLU_1173903_0_0_0"/>
<dbReference type="InParanoid" id="D1C4U2"/>
<dbReference type="InterPro" id="IPR054335">
    <property type="entry name" value="DuOB_dom"/>
</dbReference>
<evidence type="ECO:0000313" key="2">
    <source>
        <dbReference type="EMBL" id="ACZ39259.1"/>
    </source>
</evidence>
<feature type="domain" description="Dual OB-containing" evidence="1">
    <location>
        <begin position="4"/>
        <end position="232"/>
    </location>
</feature>
<reference evidence="2 3" key="2">
    <citation type="journal article" date="2010" name="Stand. Genomic Sci.">
        <title>Complete genome sequence of Desulfohalobium retbaense type strain (HR(100)).</title>
        <authorList>
            <person name="Spring S."/>
            <person name="Nolan M."/>
            <person name="Lapidus A."/>
            <person name="Glavina Del Rio T."/>
            <person name="Copeland A."/>
            <person name="Tice H."/>
            <person name="Cheng J.F."/>
            <person name="Lucas S."/>
            <person name="Land M."/>
            <person name="Chen F."/>
            <person name="Bruce D."/>
            <person name="Goodwin L."/>
            <person name="Pitluck S."/>
            <person name="Ivanova N."/>
            <person name="Mavromatis K."/>
            <person name="Mikhailova N."/>
            <person name="Pati A."/>
            <person name="Chen A."/>
            <person name="Palaniappan K."/>
            <person name="Hauser L."/>
            <person name="Chang Y.J."/>
            <person name="Jeffries C.D."/>
            <person name="Munk C."/>
            <person name="Kiss H."/>
            <person name="Chain P."/>
            <person name="Han C."/>
            <person name="Brettin T."/>
            <person name="Detter J.C."/>
            <person name="Schuler E."/>
            <person name="Goker M."/>
            <person name="Rohde M."/>
            <person name="Bristow J."/>
            <person name="Eisen J.A."/>
            <person name="Markowitz V."/>
            <person name="Hugenholtz P."/>
            <person name="Kyrpides N.C."/>
            <person name="Klenk H.P."/>
        </authorList>
    </citation>
    <scope>NUCLEOTIDE SEQUENCE [LARGE SCALE GENOMIC DNA]</scope>
    <source>
        <strain evidence="3">ATCC 49802 / DSM 20745 / S 6022</strain>
    </source>
</reference>
<organism evidence="2 3">
    <name type="scientific">Sphaerobacter thermophilus (strain ATCC 49802 / DSM 20745 / KCCM 41009 / NCIMB 13125 / S 6022)</name>
    <dbReference type="NCBI Taxonomy" id="479434"/>
    <lineage>
        <taxon>Bacteria</taxon>
        <taxon>Pseudomonadati</taxon>
        <taxon>Thermomicrobiota</taxon>
        <taxon>Thermomicrobia</taxon>
        <taxon>Sphaerobacterales</taxon>
        <taxon>Sphaerobacterineae</taxon>
        <taxon>Sphaerobacteraceae</taxon>
        <taxon>Sphaerobacter</taxon>
    </lineage>
</organism>